<feature type="transmembrane region" description="Helical" evidence="1">
    <location>
        <begin position="123"/>
        <end position="145"/>
    </location>
</feature>
<dbReference type="EMBL" id="JACIEI010000003">
    <property type="protein sequence ID" value="MBB3993684.1"/>
    <property type="molecule type" value="Genomic_DNA"/>
</dbReference>
<accession>A0A7W6E3N2</accession>
<comment type="caution">
    <text evidence="2">The sequence shown here is derived from an EMBL/GenBank/DDBJ whole genome shotgun (WGS) entry which is preliminary data.</text>
</comment>
<dbReference type="Proteomes" id="UP000530268">
    <property type="component" value="Unassembled WGS sequence"/>
</dbReference>
<keyword evidence="1" id="KW-0812">Transmembrane</keyword>
<reference evidence="2 3" key="1">
    <citation type="submission" date="2020-08" db="EMBL/GenBank/DDBJ databases">
        <title>Genomic Encyclopedia of Type Strains, Phase IV (KMG-IV): sequencing the most valuable type-strain genomes for metagenomic binning, comparative biology and taxonomic classification.</title>
        <authorList>
            <person name="Goeker M."/>
        </authorList>
    </citation>
    <scope>NUCLEOTIDE SEQUENCE [LARGE SCALE GENOMIC DNA]</scope>
    <source>
        <strain evidence="2 3">DSM 102234</strain>
    </source>
</reference>
<organism evidence="2 3">
    <name type="scientific">Sulfitobacter undariae</name>
    <dbReference type="NCBI Taxonomy" id="1563671"/>
    <lineage>
        <taxon>Bacteria</taxon>
        <taxon>Pseudomonadati</taxon>
        <taxon>Pseudomonadota</taxon>
        <taxon>Alphaproteobacteria</taxon>
        <taxon>Rhodobacterales</taxon>
        <taxon>Roseobacteraceae</taxon>
        <taxon>Sulfitobacter</taxon>
    </lineage>
</organism>
<feature type="transmembrane region" description="Helical" evidence="1">
    <location>
        <begin position="31"/>
        <end position="52"/>
    </location>
</feature>
<feature type="transmembrane region" description="Helical" evidence="1">
    <location>
        <begin position="97"/>
        <end position="117"/>
    </location>
</feature>
<feature type="transmembrane region" description="Helical" evidence="1">
    <location>
        <begin position="58"/>
        <end position="76"/>
    </location>
</feature>
<proteinExistence type="predicted"/>
<feature type="transmembrane region" description="Helical" evidence="1">
    <location>
        <begin position="6"/>
        <end position="24"/>
    </location>
</feature>
<keyword evidence="1" id="KW-1133">Transmembrane helix</keyword>
<sequence length="169" mass="18342">MSKIFTEAPIWVWPLLLLLVFVGLRARKKRSVPVALIYALPLMGVMALRSVFALSAPTAVWAVFALAYGAGAVAGYRLQVRWILGRVGRRVKLSGEYLTLTVMMVIFWANFVGGVLGTVAPDLYQTLIFQGVFAAIVAAASGSFLGRSLRVWRASDMGVSDNVGRHRAG</sequence>
<protein>
    <submittedName>
        <fullName evidence="2">Putative membrane protein YeaQ/YmgE (Transglycosylase-associated protein family)</fullName>
    </submittedName>
</protein>
<name>A0A7W6E3N2_9RHOB</name>
<keyword evidence="3" id="KW-1185">Reference proteome</keyword>
<evidence type="ECO:0000313" key="2">
    <source>
        <dbReference type="EMBL" id="MBB3993684.1"/>
    </source>
</evidence>
<gene>
    <name evidence="2" type="ORF">GGR95_001315</name>
</gene>
<dbReference type="RefSeq" id="WP_184564006.1">
    <property type="nucleotide sequence ID" value="NZ_JACIEI010000003.1"/>
</dbReference>
<evidence type="ECO:0000256" key="1">
    <source>
        <dbReference type="SAM" id="Phobius"/>
    </source>
</evidence>
<evidence type="ECO:0000313" key="3">
    <source>
        <dbReference type="Proteomes" id="UP000530268"/>
    </source>
</evidence>
<dbReference type="AlphaFoldDB" id="A0A7W6E3N2"/>
<keyword evidence="1" id="KW-0472">Membrane</keyword>